<dbReference type="AlphaFoldDB" id="L8E842"/>
<dbReference type="ChiTaRS" id="NEMF">
    <property type="organism name" value="human"/>
</dbReference>
<sequence>MMMLMVTSMLRKMKLNHQKEKRKNKRINSCRSLRKISPYL</sequence>
<feature type="compositionally biased region" description="Basic residues" evidence="1">
    <location>
        <begin position="15"/>
        <end position="34"/>
    </location>
</feature>
<organism evidence="2">
    <name type="scientific">Homo sapiens</name>
    <name type="common">Human</name>
    <dbReference type="NCBI Taxonomy" id="9606"/>
    <lineage>
        <taxon>Eukaryota</taxon>
        <taxon>Metazoa</taxon>
        <taxon>Chordata</taxon>
        <taxon>Craniata</taxon>
        <taxon>Vertebrata</taxon>
        <taxon>Euteleostomi</taxon>
        <taxon>Mammalia</taxon>
        <taxon>Eutheria</taxon>
        <taxon>Euarchontoglires</taxon>
        <taxon>Primates</taxon>
        <taxon>Haplorrhini</taxon>
        <taxon>Catarrhini</taxon>
        <taxon>Hominidae</taxon>
        <taxon>Homo</taxon>
    </lineage>
</organism>
<feature type="region of interest" description="Disordered" evidence="1">
    <location>
        <begin position="15"/>
        <end position="40"/>
    </location>
</feature>
<reference evidence="2" key="1">
    <citation type="journal article" date="2013" name="PLoS ONE">
        <title>Direct detection of alternative open reading frames translation products in human significantly expands the proteome.</title>
        <authorList>
            <person name="Vanderperre B."/>
            <person name="Lucier J.-F."/>
            <person name="Motard J."/>
            <person name="Tremblay G."/>
            <person name="Vanderperre S."/>
            <person name="Wisztorski M."/>
            <person name="Salzet M."/>
            <person name="Boisvert F.-M."/>
            <person name="Roucou X."/>
        </authorList>
    </citation>
    <scope>NUCLEOTIDE SEQUENCE</scope>
</reference>
<protein>
    <submittedName>
        <fullName evidence="2">Alternative protein NEMF</fullName>
    </submittedName>
</protein>
<name>L8E842_HUMAN</name>
<dbReference type="OrthoDB" id="207084at2759"/>
<evidence type="ECO:0000313" key="2">
    <source>
        <dbReference type="EMBL" id="CCQ43274.1"/>
    </source>
</evidence>
<dbReference type="EMBL" id="HF583777">
    <property type="protein sequence ID" value="CCQ43274.1"/>
    <property type="molecule type" value="Genomic_DNA"/>
</dbReference>
<gene>
    <name evidence="2" type="primary">NEMF</name>
</gene>
<proteinExistence type="predicted"/>
<evidence type="ECO:0000256" key="1">
    <source>
        <dbReference type="SAM" id="MobiDB-lite"/>
    </source>
</evidence>
<accession>L8E842</accession>